<dbReference type="EMBL" id="CADEHS020000569">
    <property type="protein sequence ID" value="CAG9954312.1"/>
    <property type="molecule type" value="Genomic_DNA"/>
</dbReference>
<evidence type="ECO:0000313" key="2">
    <source>
        <dbReference type="Proteomes" id="UP000836387"/>
    </source>
</evidence>
<reference evidence="1" key="2">
    <citation type="submission" date="2021-10" db="EMBL/GenBank/DDBJ databases">
        <authorList>
            <person name="Piombo E."/>
        </authorList>
    </citation>
    <scope>NUCLEOTIDE SEQUENCE</scope>
</reference>
<evidence type="ECO:0000313" key="1">
    <source>
        <dbReference type="EMBL" id="CAG9954312.1"/>
    </source>
</evidence>
<gene>
    <name evidence="1" type="ORF">CRV2_00016676</name>
</gene>
<name>A0ACA9ULL5_BIOOC</name>
<organism evidence="1 2">
    <name type="scientific">Clonostachys rosea f. rosea IK726</name>
    <dbReference type="NCBI Taxonomy" id="1349383"/>
    <lineage>
        <taxon>Eukaryota</taxon>
        <taxon>Fungi</taxon>
        <taxon>Dikarya</taxon>
        <taxon>Ascomycota</taxon>
        <taxon>Pezizomycotina</taxon>
        <taxon>Sordariomycetes</taxon>
        <taxon>Hypocreomycetidae</taxon>
        <taxon>Hypocreales</taxon>
        <taxon>Bionectriaceae</taxon>
        <taxon>Clonostachys</taxon>
    </lineage>
</organism>
<comment type="caution">
    <text evidence="1">The sequence shown here is derived from an EMBL/GenBank/DDBJ whole genome shotgun (WGS) entry which is preliminary data.</text>
</comment>
<keyword evidence="2" id="KW-1185">Reference proteome</keyword>
<dbReference type="Proteomes" id="UP000836387">
    <property type="component" value="Unassembled WGS sequence"/>
</dbReference>
<proteinExistence type="predicted"/>
<sequence length="75" mass="8260">MGPLIDKDLGSIFPRYVPHDSRQAAEDREKVRGDEDHIIELGKLFPSLILCDIGPHDIALLSKTRKGLPLTPSVG</sequence>
<reference evidence="1" key="1">
    <citation type="submission" date="2020-04" db="EMBL/GenBank/DDBJ databases">
        <authorList>
            <person name="Broberg M."/>
        </authorList>
    </citation>
    <scope>NUCLEOTIDE SEQUENCE</scope>
</reference>
<protein>
    <submittedName>
        <fullName evidence="1">Uncharacterized protein</fullName>
    </submittedName>
</protein>
<accession>A0ACA9ULL5</accession>